<gene>
    <name evidence="1" type="ORF">POF50_001530</name>
</gene>
<dbReference type="EMBL" id="JABXJJ020000002">
    <property type="protein sequence ID" value="MDI5968045.1"/>
    <property type="molecule type" value="Genomic_DNA"/>
</dbReference>
<sequence>MSESTRSDRASLPLPHLGRRGLLAAGGGLAAAGLLTACGSNTGRGSGGAGSGPVLSQWYHQYGEAGTEQAVKRYAAAYKAADVTVQWRPGNYDQQTAAALLTSNGPDVFEVNGPTLDQIQGGQVVDLTAEIEAVRSDFNQAVLAPKIFDGKVWAVPQVIDMQMLFYRKSLLKKAGVNPPQTLDELVDAAGRLTTKDVKGLFLGNDGGAGVMGGTPLFAAGLELVTAQGTVGFDDPAAATALGKLHTLYKNKSLLLGAPADWSDPSAFTQGLTAMQWCGLWAVPQVQKALGDDFGVLPFPRDGASGRPAVPVGAYGSAVSARSKHVAAGKAFVKWLWVDRTDFQEDFSTSYGFHIPARISLAKRAAKLRTGAAAEAVRLTTEYGHANPLLWTSASTSALMDATNRIIKDGASPAAQVKAAAATAAAELKRVQKKS</sequence>
<dbReference type="InterPro" id="IPR006311">
    <property type="entry name" value="TAT_signal"/>
</dbReference>
<dbReference type="Pfam" id="PF01547">
    <property type="entry name" value="SBP_bac_1"/>
    <property type="match status" value="1"/>
</dbReference>
<dbReference type="Gene3D" id="3.40.190.10">
    <property type="entry name" value="Periplasmic binding protein-like II"/>
    <property type="match status" value="1"/>
</dbReference>
<protein>
    <submittedName>
        <fullName evidence="1">Extracellular solute-binding protein</fullName>
    </submittedName>
</protein>
<name>A0AA90H3A1_9ACTN</name>
<reference evidence="1" key="1">
    <citation type="submission" date="2023-05" db="EMBL/GenBank/DDBJ databases">
        <title>Streptantibioticus silvisoli sp. nov., acidotolerant actinomycetes 1 from pine litter.</title>
        <authorList>
            <person name="Swiecimska M."/>
            <person name="Golinska P."/>
            <person name="Sangal V."/>
            <person name="Wachnowicz B."/>
            <person name="Goodfellow M."/>
        </authorList>
    </citation>
    <scope>NUCLEOTIDE SEQUENCE</scope>
    <source>
        <strain evidence="1">SL13</strain>
    </source>
</reference>
<dbReference type="PROSITE" id="PS51318">
    <property type="entry name" value="TAT"/>
    <property type="match status" value="1"/>
</dbReference>
<proteinExistence type="predicted"/>
<organism evidence="1">
    <name type="scientific">Streptantibioticus silvisoli</name>
    <dbReference type="NCBI Taxonomy" id="2705255"/>
    <lineage>
        <taxon>Bacteria</taxon>
        <taxon>Bacillati</taxon>
        <taxon>Actinomycetota</taxon>
        <taxon>Actinomycetes</taxon>
        <taxon>Kitasatosporales</taxon>
        <taxon>Streptomycetaceae</taxon>
        <taxon>Streptantibioticus</taxon>
    </lineage>
</organism>
<dbReference type="AlphaFoldDB" id="A0AA90H3A1"/>
<accession>A0AA90H3A1</accession>
<dbReference type="SUPFAM" id="SSF53850">
    <property type="entry name" value="Periplasmic binding protein-like II"/>
    <property type="match status" value="1"/>
</dbReference>
<dbReference type="InterPro" id="IPR006059">
    <property type="entry name" value="SBP"/>
</dbReference>
<evidence type="ECO:0000313" key="1">
    <source>
        <dbReference type="EMBL" id="MDI5968045.1"/>
    </source>
</evidence>
<dbReference type="PANTHER" id="PTHR43649">
    <property type="entry name" value="ARABINOSE-BINDING PROTEIN-RELATED"/>
    <property type="match status" value="1"/>
</dbReference>
<comment type="caution">
    <text evidence="1">The sequence shown here is derived from an EMBL/GenBank/DDBJ whole genome shotgun (WGS) entry which is preliminary data.</text>
</comment>
<dbReference type="InterPro" id="IPR050490">
    <property type="entry name" value="Bact_solute-bd_prot1"/>
</dbReference>